<evidence type="ECO:0000256" key="3">
    <source>
        <dbReference type="RuleBase" id="RU361196"/>
    </source>
</evidence>
<organism evidence="5 6">
    <name type="scientific">Sulfuriferula multivorans</name>
    <dbReference type="NCBI Taxonomy" id="1559896"/>
    <lineage>
        <taxon>Bacteria</taxon>
        <taxon>Pseudomonadati</taxon>
        <taxon>Pseudomonadota</taxon>
        <taxon>Betaproteobacteria</taxon>
        <taxon>Nitrosomonadales</taxon>
        <taxon>Sulfuricellaceae</taxon>
        <taxon>Sulfuriferula</taxon>
    </lineage>
</organism>
<dbReference type="OrthoDB" id="9759321at2"/>
<dbReference type="InterPro" id="IPR011330">
    <property type="entry name" value="Glyco_hydro/deAcase_b/a-brl"/>
</dbReference>
<dbReference type="Proteomes" id="UP000286806">
    <property type="component" value="Unassembled WGS sequence"/>
</dbReference>
<dbReference type="PANTHER" id="PTHR36306:SF1">
    <property type="entry name" value="ALPHA-AMYLASE-RELATED"/>
    <property type="match status" value="1"/>
</dbReference>
<keyword evidence="2 3" id="KW-0119">Carbohydrate metabolism</keyword>
<evidence type="ECO:0000256" key="2">
    <source>
        <dbReference type="ARBA" id="ARBA00023277"/>
    </source>
</evidence>
<comment type="similarity">
    <text evidence="1 3">Belongs to the glycosyl hydrolase 57 family.</text>
</comment>
<dbReference type="EMBL" id="BGOW01000002">
    <property type="protein sequence ID" value="GBL44557.1"/>
    <property type="molecule type" value="Genomic_DNA"/>
</dbReference>
<proteinExistence type="inferred from homology"/>
<keyword evidence="6" id="KW-1185">Reference proteome</keyword>
<gene>
    <name evidence="5" type="ORF">SFMTTN_0354</name>
</gene>
<dbReference type="CDD" id="cd10796">
    <property type="entry name" value="GH57N_APU"/>
    <property type="match status" value="1"/>
</dbReference>
<dbReference type="GO" id="GO:0003824">
    <property type="term" value="F:catalytic activity"/>
    <property type="evidence" value="ECO:0007669"/>
    <property type="project" value="InterPro"/>
</dbReference>
<protein>
    <submittedName>
        <fullName evidence="5">Amylopullulanase</fullName>
    </submittedName>
</protein>
<dbReference type="Gene3D" id="3.20.110.10">
    <property type="entry name" value="Glycoside hydrolase 38, N terminal domain"/>
    <property type="match status" value="1"/>
</dbReference>
<accession>A0A401JAA8</accession>
<dbReference type="PANTHER" id="PTHR36306">
    <property type="entry name" value="ALPHA-AMYLASE-RELATED-RELATED"/>
    <property type="match status" value="1"/>
</dbReference>
<sequence>MTTRCLDLVLCWHFHQPDYRDYATGEYRLPWTYLHAIKDYSDMAAHLEAHPLMRVTCNFVPVLLDQLEDYTSQFKANNPRDPLLALLIEPELAHITQAQRDLILEYCFRCNHVTMVRPYAAYHQLAELFQLAERQGSDALNYLSGQYLADLVTWYHLVWMGETVRRRYPWLLDLMKKGRGFTLADRRSVYQLIGEVMTDLIPRYRKLTASGQVEISSTPHYHPIAPVLMDFAAAREAWPQCELPVEPVYPGGEVRVRRHLDSALVSHKARFGAVPQGIWPAEGGISTALLGVFDEAGLAWTASGEAVLSNSLHAAKVADADQRQLRYRPYRVAAHKTLCFFRDDKLSDMIGFEYSKWHANDAVKHFVAELEAILHQTPEHETPVVSVILDGENAWEYYPYNGYFFLDELYTALENHPDIHPHSFASYLAERVQHPHAAQIGELPHLVAGSWVYGTFSTWIGVPEKNRAWDLLARAKQQYDLVMATGKLSAAEKTAAEAQLCDCESSDWFWWFGGYNPRHSVESFDRLYRANLVQLYHLLKLPVPEALSVPISHGGSEAEAGGTMRRAS</sequence>
<evidence type="ECO:0000313" key="5">
    <source>
        <dbReference type="EMBL" id="GBL44557.1"/>
    </source>
</evidence>
<reference evidence="5 6" key="1">
    <citation type="journal article" date="2019" name="Front. Microbiol.">
        <title>Genomes of Neutrophilic Sulfur-Oxidizing Chemolithoautotrophs Representing 9 Proteobacterial Species From 8 Genera.</title>
        <authorList>
            <person name="Watanabe T."/>
            <person name="Kojima H."/>
            <person name="Umezawa K."/>
            <person name="Hori C."/>
            <person name="Takasuka T.E."/>
            <person name="Kato Y."/>
            <person name="Fukui M."/>
        </authorList>
    </citation>
    <scope>NUCLEOTIDE SEQUENCE [LARGE SCALE GENOMIC DNA]</scope>
    <source>
        <strain evidence="5 6">TTN</strain>
    </source>
</reference>
<dbReference type="InterPro" id="IPR027291">
    <property type="entry name" value="Glyco_hydro_38_N_sf"/>
</dbReference>
<evidence type="ECO:0000256" key="1">
    <source>
        <dbReference type="ARBA" id="ARBA00006821"/>
    </source>
</evidence>
<feature type="domain" description="Glycoside hydrolase family 57 N-terminal" evidence="4">
    <location>
        <begin position="10"/>
        <end position="421"/>
    </location>
</feature>
<dbReference type="InterPro" id="IPR004300">
    <property type="entry name" value="Glyco_hydro_57_N"/>
</dbReference>
<dbReference type="SUPFAM" id="SSF88713">
    <property type="entry name" value="Glycoside hydrolase/deacetylase"/>
    <property type="match status" value="1"/>
</dbReference>
<dbReference type="Pfam" id="PF03065">
    <property type="entry name" value="Glyco_hydro_57"/>
    <property type="match status" value="1"/>
</dbReference>
<dbReference type="AlphaFoldDB" id="A0A401JAA8"/>
<evidence type="ECO:0000259" key="4">
    <source>
        <dbReference type="Pfam" id="PF03065"/>
    </source>
</evidence>
<dbReference type="GO" id="GO:0005975">
    <property type="term" value="P:carbohydrate metabolic process"/>
    <property type="evidence" value="ECO:0007669"/>
    <property type="project" value="InterPro"/>
</dbReference>
<name>A0A401JAA8_9PROT</name>
<comment type="caution">
    <text evidence="5">The sequence shown here is derived from an EMBL/GenBank/DDBJ whole genome shotgun (WGS) entry which is preliminary data.</text>
</comment>
<dbReference type="RefSeq" id="WP_124703404.1">
    <property type="nucleotide sequence ID" value="NZ_BGOW01000002.1"/>
</dbReference>
<dbReference type="InterPro" id="IPR052046">
    <property type="entry name" value="GH57_Enzymes"/>
</dbReference>
<evidence type="ECO:0000313" key="6">
    <source>
        <dbReference type="Proteomes" id="UP000286806"/>
    </source>
</evidence>